<dbReference type="SUPFAM" id="SSF53850">
    <property type="entry name" value="Periplasmic binding protein-like II"/>
    <property type="match status" value="1"/>
</dbReference>
<evidence type="ECO:0000256" key="2">
    <source>
        <dbReference type="ARBA" id="ARBA00023015"/>
    </source>
</evidence>
<dbReference type="FunFam" id="1.10.10.10:FF:000001">
    <property type="entry name" value="LysR family transcriptional regulator"/>
    <property type="match status" value="1"/>
</dbReference>
<organism evidence="6 7">
    <name type="scientific">Bordetella genomosp. 7</name>
    <dbReference type="NCBI Taxonomy" id="1416805"/>
    <lineage>
        <taxon>Bacteria</taxon>
        <taxon>Pseudomonadati</taxon>
        <taxon>Pseudomonadota</taxon>
        <taxon>Betaproteobacteria</taxon>
        <taxon>Burkholderiales</taxon>
        <taxon>Alcaligenaceae</taxon>
        <taxon>Bordetella</taxon>
    </lineage>
</organism>
<dbReference type="InterPro" id="IPR005119">
    <property type="entry name" value="LysR_subst-bd"/>
</dbReference>
<feature type="domain" description="HTH lysR-type" evidence="5">
    <location>
        <begin position="1"/>
        <end position="58"/>
    </location>
</feature>
<keyword evidence="2" id="KW-0805">Transcription regulation</keyword>
<reference evidence="7" key="1">
    <citation type="submission" date="2017-05" db="EMBL/GenBank/DDBJ databases">
        <title>Complete and WGS of Bordetella genogroups.</title>
        <authorList>
            <person name="Spilker T."/>
            <person name="Lipuma J."/>
        </authorList>
    </citation>
    <scope>NUCLEOTIDE SEQUENCE [LARGE SCALE GENOMIC DNA]</scope>
    <source>
        <strain evidence="7">AU18089</strain>
    </source>
</reference>
<dbReference type="Gene3D" id="1.10.10.10">
    <property type="entry name" value="Winged helix-like DNA-binding domain superfamily/Winged helix DNA-binding domain"/>
    <property type="match status" value="1"/>
</dbReference>
<dbReference type="AlphaFoldDB" id="A0A261RSA0"/>
<dbReference type="InterPro" id="IPR036390">
    <property type="entry name" value="WH_DNA-bd_sf"/>
</dbReference>
<dbReference type="SUPFAM" id="SSF46785">
    <property type="entry name" value="Winged helix' DNA-binding domain"/>
    <property type="match status" value="1"/>
</dbReference>
<dbReference type="InterPro" id="IPR036388">
    <property type="entry name" value="WH-like_DNA-bd_sf"/>
</dbReference>
<evidence type="ECO:0000259" key="5">
    <source>
        <dbReference type="PROSITE" id="PS50931"/>
    </source>
</evidence>
<protein>
    <recommendedName>
        <fullName evidence="5">HTH lysR-type domain-containing protein</fullName>
    </recommendedName>
</protein>
<dbReference type="PANTHER" id="PTHR30346:SF0">
    <property type="entry name" value="HCA OPERON TRANSCRIPTIONAL ACTIVATOR HCAR"/>
    <property type="match status" value="1"/>
</dbReference>
<comment type="caution">
    <text evidence="6">The sequence shown here is derived from an EMBL/GenBank/DDBJ whole genome shotgun (WGS) entry which is preliminary data.</text>
</comment>
<dbReference type="InterPro" id="IPR000847">
    <property type="entry name" value="LysR_HTH_N"/>
</dbReference>
<gene>
    <name evidence="6" type="ORF">CAL19_01855</name>
</gene>
<evidence type="ECO:0000256" key="3">
    <source>
        <dbReference type="ARBA" id="ARBA00023125"/>
    </source>
</evidence>
<dbReference type="PANTHER" id="PTHR30346">
    <property type="entry name" value="TRANSCRIPTIONAL DUAL REGULATOR HCAR-RELATED"/>
    <property type="match status" value="1"/>
</dbReference>
<dbReference type="EMBL" id="NEVK01000001">
    <property type="protein sequence ID" value="OZI27500.1"/>
    <property type="molecule type" value="Genomic_DNA"/>
</dbReference>
<dbReference type="CDD" id="cd08414">
    <property type="entry name" value="PBP2_LTTR_aromatics_like"/>
    <property type="match status" value="1"/>
</dbReference>
<proteinExistence type="inferred from homology"/>
<evidence type="ECO:0000256" key="1">
    <source>
        <dbReference type="ARBA" id="ARBA00009437"/>
    </source>
</evidence>
<dbReference type="Gene3D" id="3.40.190.10">
    <property type="entry name" value="Periplasmic binding protein-like II"/>
    <property type="match status" value="2"/>
</dbReference>
<keyword evidence="7" id="KW-1185">Reference proteome</keyword>
<dbReference type="Pfam" id="PF03466">
    <property type="entry name" value="LysR_substrate"/>
    <property type="match status" value="1"/>
</dbReference>
<dbReference type="GO" id="GO:0003700">
    <property type="term" value="F:DNA-binding transcription factor activity"/>
    <property type="evidence" value="ECO:0007669"/>
    <property type="project" value="InterPro"/>
</dbReference>
<dbReference type="PRINTS" id="PR00039">
    <property type="entry name" value="HTHLYSR"/>
</dbReference>
<evidence type="ECO:0000313" key="6">
    <source>
        <dbReference type="EMBL" id="OZI27500.1"/>
    </source>
</evidence>
<dbReference type="GO" id="GO:0032993">
    <property type="term" value="C:protein-DNA complex"/>
    <property type="evidence" value="ECO:0007669"/>
    <property type="project" value="TreeGrafter"/>
</dbReference>
<evidence type="ECO:0000313" key="7">
    <source>
        <dbReference type="Proteomes" id="UP000216947"/>
    </source>
</evidence>
<evidence type="ECO:0000256" key="4">
    <source>
        <dbReference type="ARBA" id="ARBA00023163"/>
    </source>
</evidence>
<sequence>MDLKQLRQFVVLSETLNISLAAQKLFLGQPALSVSLRKLEEEWGCQLFERTPRGMRLTMAGSAALEDARRALMHAHQARDKARLVATGQAGTLKLGFIGSAMSTILPRLLAWFCLRHPQIRLEPLEHTNSIIVELVKSGDIDIGVVRLPIGDHPDLSIAHLQDDWLEVVMPRNHPLASRQQVTLCEVAGYPFIQYTGEVHGGLSHIIEGLFQAEGHMPNVTHKAVQVQSVVGLVDAGLGLGIVPNSLASRLPDSLVLRPLAGDHAPKTSLGLIMPATSSTPACELFYTAAMDWKTSTLQVR</sequence>
<dbReference type="GO" id="GO:0003677">
    <property type="term" value="F:DNA binding"/>
    <property type="evidence" value="ECO:0007669"/>
    <property type="project" value="UniProtKB-KW"/>
</dbReference>
<name>A0A261RSA0_9BORD</name>
<dbReference type="Proteomes" id="UP000216947">
    <property type="component" value="Unassembled WGS sequence"/>
</dbReference>
<keyword evidence="3" id="KW-0238">DNA-binding</keyword>
<dbReference type="PROSITE" id="PS50931">
    <property type="entry name" value="HTH_LYSR"/>
    <property type="match status" value="1"/>
</dbReference>
<comment type="similarity">
    <text evidence="1">Belongs to the LysR transcriptional regulatory family.</text>
</comment>
<keyword evidence="4" id="KW-0804">Transcription</keyword>
<dbReference type="Pfam" id="PF00126">
    <property type="entry name" value="HTH_1"/>
    <property type="match status" value="1"/>
</dbReference>
<accession>A0A261RSA0</accession>